<evidence type="ECO:0000313" key="2">
    <source>
        <dbReference type="EMBL" id="MFD1508297.1"/>
    </source>
</evidence>
<accession>A0ABW4EAD8</accession>
<dbReference type="InterPro" id="IPR051044">
    <property type="entry name" value="MAG_DAG_Lipase"/>
</dbReference>
<gene>
    <name evidence="2" type="ORF">ACFTOW_02635</name>
</gene>
<evidence type="ECO:0000313" key="3">
    <source>
        <dbReference type="Proteomes" id="UP001597186"/>
    </source>
</evidence>
<dbReference type="GO" id="GO:0016787">
    <property type="term" value="F:hydrolase activity"/>
    <property type="evidence" value="ECO:0007669"/>
    <property type="project" value="UniProtKB-KW"/>
</dbReference>
<dbReference type="RefSeq" id="WP_379912781.1">
    <property type="nucleotide sequence ID" value="NZ_JBHUDD010000027.1"/>
</dbReference>
<dbReference type="EMBL" id="JBHUDD010000027">
    <property type="protein sequence ID" value="MFD1508297.1"/>
    <property type="molecule type" value="Genomic_DNA"/>
</dbReference>
<reference evidence="3" key="1">
    <citation type="journal article" date="2019" name="Int. J. Syst. Evol. Microbiol.">
        <title>The Global Catalogue of Microorganisms (GCM) 10K type strain sequencing project: providing services to taxonomists for standard genome sequencing and annotation.</title>
        <authorList>
            <consortium name="The Broad Institute Genomics Platform"/>
            <consortium name="The Broad Institute Genome Sequencing Center for Infectious Disease"/>
            <person name="Wu L."/>
            <person name="Ma J."/>
        </authorList>
    </citation>
    <scope>NUCLEOTIDE SEQUENCE [LARGE SCALE GENOMIC DNA]</scope>
    <source>
        <strain evidence="3">CGMCC 1.12477</strain>
    </source>
</reference>
<keyword evidence="3" id="KW-1185">Reference proteome</keyword>
<feature type="domain" description="Serine aminopeptidase S33" evidence="1">
    <location>
        <begin position="39"/>
        <end position="292"/>
    </location>
</feature>
<dbReference type="SUPFAM" id="SSF53474">
    <property type="entry name" value="alpha/beta-Hydrolases"/>
    <property type="match status" value="1"/>
</dbReference>
<name>A0ABW4EAD8_9RHOB</name>
<dbReference type="InterPro" id="IPR022742">
    <property type="entry name" value="Hydrolase_4"/>
</dbReference>
<dbReference type="Gene3D" id="3.40.50.1820">
    <property type="entry name" value="alpha/beta hydrolase"/>
    <property type="match status" value="1"/>
</dbReference>
<sequence length="321" mass="34500">MERAPFFDDLAEGPDNGAAYWLRADDGVRLRIGVWPQADARGTAIIFPGRTEYAEKYGRAAADLAARGYATLAIDWRGQGLADRLLPDRAIGHVEDFADYQRDVAAVIAAAHALDLPRPWHLIAHSLGGCIGLRAVMSGLPVQSCVFSAPMWGITLAPATRPAAWALGWSAARLKLGRSMAPGTSPVHLVLGEPFEGNPLTTDRDMFDYMRSHLVMQPDLSLGGPSIHWVHKALVEMRALARLPSPSLPCLTFLGTAEKIVDPGRIDARMAAWPGGSLQMVAGAEHEVLMETPAIRALAFDQATALFDASADGPVNRARIG</sequence>
<protein>
    <submittedName>
        <fullName evidence="2">Alpha/beta fold hydrolase</fullName>
    </submittedName>
</protein>
<organism evidence="2 3">
    <name type="scientific">Lacimonas salitolerans</name>
    <dbReference type="NCBI Taxonomy" id="1323750"/>
    <lineage>
        <taxon>Bacteria</taxon>
        <taxon>Pseudomonadati</taxon>
        <taxon>Pseudomonadota</taxon>
        <taxon>Alphaproteobacteria</taxon>
        <taxon>Rhodobacterales</taxon>
        <taxon>Paracoccaceae</taxon>
        <taxon>Lacimonas</taxon>
    </lineage>
</organism>
<dbReference type="Pfam" id="PF12146">
    <property type="entry name" value="Hydrolase_4"/>
    <property type="match status" value="1"/>
</dbReference>
<evidence type="ECO:0000259" key="1">
    <source>
        <dbReference type="Pfam" id="PF12146"/>
    </source>
</evidence>
<keyword evidence="2" id="KW-0378">Hydrolase</keyword>
<dbReference type="InterPro" id="IPR029058">
    <property type="entry name" value="AB_hydrolase_fold"/>
</dbReference>
<dbReference type="PANTHER" id="PTHR11614">
    <property type="entry name" value="PHOSPHOLIPASE-RELATED"/>
    <property type="match status" value="1"/>
</dbReference>
<dbReference type="Proteomes" id="UP001597186">
    <property type="component" value="Unassembled WGS sequence"/>
</dbReference>
<proteinExistence type="predicted"/>
<comment type="caution">
    <text evidence="2">The sequence shown here is derived from an EMBL/GenBank/DDBJ whole genome shotgun (WGS) entry which is preliminary data.</text>
</comment>